<keyword evidence="3" id="KW-1185">Reference proteome</keyword>
<proteinExistence type="predicted"/>
<feature type="chain" id="PRO_5023813478" evidence="1">
    <location>
        <begin position="21"/>
        <end position="699"/>
    </location>
</feature>
<keyword evidence="1" id="KW-0732">Signal</keyword>
<accession>A0A5J5EK36</accession>
<comment type="caution">
    <text evidence="2">The sequence shown here is derived from an EMBL/GenBank/DDBJ whole genome shotgun (WGS) entry which is preliminary data.</text>
</comment>
<dbReference type="AlphaFoldDB" id="A0A5J5EK36"/>
<dbReference type="InParanoid" id="A0A5J5EK36"/>
<protein>
    <submittedName>
        <fullName evidence="2">Uncharacterized protein</fullName>
    </submittedName>
</protein>
<name>A0A5J5EK36_9PEZI</name>
<reference evidence="2 3" key="1">
    <citation type="submission" date="2019-09" db="EMBL/GenBank/DDBJ databases">
        <title>Draft genome of the ectomycorrhizal ascomycete Sphaerosporella brunnea.</title>
        <authorList>
            <consortium name="DOE Joint Genome Institute"/>
            <person name="Benucci G.M."/>
            <person name="Marozzi G."/>
            <person name="Antonielli L."/>
            <person name="Sanchez S."/>
            <person name="Marco P."/>
            <person name="Wang X."/>
            <person name="Falini L.B."/>
            <person name="Barry K."/>
            <person name="Haridas S."/>
            <person name="Lipzen A."/>
            <person name="Labutti K."/>
            <person name="Grigoriev I.V."/>
            <person name="Murat C."/>
            <person name="Martin F."/>
            <person name="Albertini E."/>
            <person name="Donnini D."/>
            <person name="Bonito G."/>
        </authorList>
    </citation>
    <scope>NUCLEOTIDE SEQUENCE [LARGE SCALE GENOMIC DNA]</scope>
    <source>
        <strain evidence="2 3">Sb_GMNB300</strain>
    </source>
</reference>
<evidence type="ECO:0000313" key="3">
    <source>
        <dbReference type="Proteomes" id="UP000326924"/>
    </source>
</evidence>
<organism evidence="2 3">
    <name type="scientific">Sphaerosporella brunnea</name>
    <dbReference type="NCBI Taxonomy" id="1250544"/>
    <lineage>
        <taxon>Eukaryota</taxon>
        <taxon>Fungi</taxon>
        <taxon>Dikarya</taxon>
        <taxon>Ascomycota</taxon>
        <taxon>Pezizomycotina</taxon>
        <taxon>Pezizomycetes</taxon>
        <taxon>Pezizales</taxon>
        <taxon>Pyronemataceae</taxon>
        <taxon>Sphaerosporella</taxon>
    </lineage>
</organism>
<sequence length="699" mass="78189">MATMKMQLWAVLLLVASVVAGPVPMSIRSPCPTPSPIPSPTVSTLVPLNVVEILRRQVASSTISDATVIGDPATVVQFTEESQALMEAVETPIPLESPVNGPVSELADVGDSAIHVETSDAAATHNATETLDITGPVTTMIGGSEAVDVTNTVEAMFNDSALFHRLSQSDVDAVDICKSYAFDTSQVNWHLANTEAWQRSYALENQHRAIFKLRGLVGTIAFDFLGISGFKCAIGTSHLCTIDCPTVVRSVADLEVARHVYFTLASASHLVTVMEILDKALGNAQANVQGMVQKMSLDFFYNRPTKGESERARMWQFFVQLSIWSVQTALNSIVPLIPWSDAQDWLLYKFSEASGISYDQTGRLDKFGDFGFDRWRGEVLENALGELVNLEEGWFISPAHGGHFKYNPTAATLEDWFRVNARKDRQWTRYIYGEQVPMSVEAVDRRLWTPGEGASRAPDGWFPEFRQRWRTEGFSSAIRQSASDLEELAMGTVENIQGRWWWLKNAAHRQAVEKVPWLGRILGEPDTTSKSWIDAQRNGRPDSRLLPGDEIVSWGPPSDWHPRDRWRTEWGESAVRLVDEIWGHRVAAPFDWMKFPIATTSIGATNLTLKLDKYRAGMARLYPIGANLLLPMYLREFADMFTFAGTDKKHDHNSAQLAYMVQESGRYARRLIRENVNNMFSSSDVGEEGRHQTSFTFLL</sequence>
<dbReference type="Proteomes" id="UP000326924">
    <property type="component" value="Unassembled WGS sequence"/>
</dbReference>
<feature type="signal peptide" evidence="1">
    <location>
        <begin position="1"/>
        <end position="20"/>
    </location>
</feature>
<dbReference type="EMBL" id="VXIS01000265">
    <property type="protein sequence ID" value="KAA8895437.1"/>
    <property type="molecule type" value="Genomic_DNA"/>
</dbReference>
<evidence type="ECO:0000256" key="1">
    <source>
        <dbReference type="SAM" id="SignalP"/>
    </source>
</evidence>
<dbReference type="OrthoDB" id="5301632at2759"/>
<evidence type="ECO:0000313" key="2">
    <source>
        <dbReference type="EMBL" id="KAA8895437.1"/>
    </source>
</evidence>
<gene>
    <name evidence="2" type="ORF">FN846DRAFT_339298</name>
</gene>